<keyword evidence="3 7" id="KW-0547">Nucleotide-binding</keyword>
<dbReference type="GO" id="GO:0051082">
    <property type="term" value="F:unfolded protein binding"/>
    <property type="evidence" value="ECO:0007669"/>
    <property type="project" value="InterPro"/>
</dbReference>
<dbReference type="NCBIfam" id="NF001413">
    <property type="entry name" value="PRK00290.1"/>
    <property type="match status" value="1"/>
</dbReference>
<feature type="region of interest" description="Disordered" evidence="10">
    <location>
        <begin position="498"/>
        <end position="521"/>
    </location>
</feature>
<evidence type="ECO:0000256" key="2">
    <source>
        <dbReference type="ARBA" id="ARBA00022553"/>
    </source>
</evidence>
<dbReference type="PANTHER" id="PTHR19375">
    <property type="entry name" value="HEAT SHOCK PROTEIN 70KDA"/>
    <property type="match status" value="1"/>
</dbReference>
<keyword evidence="6 7" id="KW-0143">Chaperone</keyword>
<dbReference type="NCBIfam" id="TIGR02350">
    <property type="entry name" value="prok_dnaK"/>
    <property type="match status" value="1"/>
</dbReference>
<dbReference type="PRINTS" id="PR00301">
    <property type="entry name" value="HEATSHOCK70"/>
</dbReference>
<evidence type="ECO:0000313" key="12">
    <source>
        <dbReference type="Proteomes" id="UP000628079"/>
    </source>
</evidence>
<evidence type="ECO:0000256" key="8">
    <source>
        <dbReference type="RuleBase" id="RU003322"/>
    </source>
</evidence>
<evidence type="ECO:0000256" key="5">
    <source>
        <dbReference type="ARBA" id="ARBA00023016"/>
    </source>
</evidence>
<dbReference type="InterPro" id="IPR029048">
    <property type="entry name" value="HSP70_C_sf"/>
</dbReference>
<accession>A0A8H9FTM5</accession>
<dbReference type="Gene3D" id="3.30.420.40">
    <property type="match status" value="2"/>
</dbReference>
<dbReference type="Gene3D" id="2.60.34.10">
    <property type="entry name" value="Substrate Binding Domain Of DNAk, Chain A, domain 1"/>
    <property type="match status" value="1"/>
</dbReference>
<dbReference type="SUPFAM" id="SSF53067">
    <property type="entry name" value="Actin-like ATPase domain"/>
    <property type="match status" value="2"/>
</dbReference>
<dbReference type="RefSeq" id="WP_035945544.1">
    <property type="nucleotide sequence ID" value="NZ_BMEA01000002.1"/>
</dbReference>
<dbReference type="FunFam" id="3.90.640.10:FF:000003">
    <property type="entry name" value="Molecular chaperone DnaK"/>
    <property type="match status" value="1"/>
</dbReference>
<comment type="caution">
    <text evidence="11">The sequence shown here is derived from an EMBL/GenBank/DDBJ whole genome shotgun (WGS) entry which is preliminary data.</text>
</comment>
<feature type="coiled-coil region" evidence="9">
    <location>
        <begin position="231"/>
        <end position="258"/>
    </location>
</feature>
<dbReference type="PROSITE" id="PS00297">
    <property type="entry name" value="HSP70_1"/>
    <property type="match status" value="1"/>
</dbReference>
<dbReference type="FunFam" id="3.30.420.40:FF:000071">
    <property type="entry name" value="Molecular chaperone DnaK"/>
    <property type="match status" value="1"/>
</dbReference>
<evidence type="ECO:0000256" key="7">
    <source>
        <dbReference type="HAMAP-Rule" id="MF_00332"/>
    </source>
</evidence>
<dbReference type="PROSITE" id="PS01036">
    <property type="entry name" value="HSP70_3"/>
    <property type="match status" value="1"/>
</dbReference>
<comment type="induction">
    <text evidence="7">By stress conditions e.g. heat shock.</text>
</comment>
<feature type="compositionally biased region" description="Basic and acidic residues" evidence="10">
    <location>
        <begin position="498"/>
        <end position="517"/>
    </location>
</feature>
<dbReference type="InterPro" id="IPR018181">
    <property type="entry name" value="Heat_shock_70_CS"/>
</dbReference>
<dbReference type="GO" id="GO:0140662">
    <property type="term" value="F:ATP-dependent protein folding chaperone"/>
    <property type="evidence" value="ECO:0007669"/>
    <property type="project" value="InterPro"/>
</dbReference>
<name>A0A8H9FTM5_9MICO</name>
<dbReference type="Proteomes" id="UP000628079">
    <property type="component" value="Unassembled WGS sequence"/>
</dbReference>
<comment type="function">
    <text evidence="7">Acts as a chaperone.</text>
</comment>
<dbReference type="EMBL" id="BMEA01000002">
    <property type="protein sequence ID" value="GGB79550.1"/>
    <property type="molecule type" value="Genomic_DNA"/>
</dbReference>
<dbReference type="GO" id="GO:0005524">
    <property type="term" value="F:ATP binding"/>
    <property type="evidence" value="ECO:0007669"/>
    <property type="project" value="UniProtKB-UniRule"/>
</dbReference>
<dbReference type="AlphaFoldDB" id="A0A8H9FTM5"/>
<feature type="region of interest" description="Disordered" evidence="10">
    <location>
        <begin position="582"/>
        <end position="633"/>
    </location>
</feature>
<dbReference type="FunFam" id="1.20.1270.10:FF:000001">
    <property type="entry name" value="Molecular chaperone DnaK"/>
    <property type="match status" value="1"/>
</dbReference>
<proteinExistence type="evidence at transcript level"/>
<evidence type="ECO:0000256" key="1">
    <source>
        <dbReference type="ARBA" id="ARBA00007381"/>
    </source>
</evidence>
<evidence type="ECO:0000256" key="4">
    <source>
        <dbReference type="ARBA" id="ARBA00022840"/>
    </source>
</evidence>
<keyword evidence="4 7" id="KW-0067">ATP-binding</keyword>
<dbReference type="InterPro" id="IPR013126">
    <property type="entry name" value="Hsp_70_fam"/>
</dbReference>
<keyword evidence="9" id="KW-0175">Coiled coil</keyword>
<dbReference type="HAMAP" id="MF_00332">
    <property type="entry name" value="DnaK"/>
    <property type="match status" value="1"/>
</dbReference>
<dbReference type="PROSITE" id="PS00329">
    <property type="entry name" value="HSP70_2"/>
    <property type="match status" value="1"/>
</dbReference>
<evidence type="ECO:0000256" key="10">
    <source>
        <dbReference type="SAM" id="MobiDB-lite"/>
    </source>
</evidence>
<organism evidence="11 12">
    <name type="scientific">Knoellia flava</name>
    <dbReference type="NCBI Taxonomy" id="913969"/>
    <lineage>
        <taxon>Bacteria</taxon>
        <taxon>Bacillati</taxon>
        <taxon>Actinomycetota</taxon>
        <taxon>Actinomycetes</taxon>
        <taxon>Micrococcales</taxon>
        <taxon>Intrasporangiaceae</taxon>
        <taxon>Knoellia</taxon>
    </lineage>
</organism>
<keyword evidence="5 7" id="KW-0346">Stress response</keyword>
<evidence type="ECO:0000256" key="3">
    <source>
        <dbReference type="ARBA" id="ARBA00022741"/>
    </source>
</evidence>
<gene>
    <name evidence="7 11" type="primary">dnaK</name>
    <name evidence="11" type="ORF">GCM10011314_18930</name>
</gene>
<dbReference type="FunFam" id="2.60.34.10:FF:000014">
    <property type="entry name" value="Chaperone protein DnaK HSP70"/>
    <property type="match status" value="1"/>
</dbReference>
<dbReference type="SUPFAM" id="SSF100934">
    <property type="entry name" value="Heat shock protein 70kD (HSP70), C-terminal subdomain"/>
    <property type="match status" value="1"/>
</dbReference>
<feature type="compositionally biased region" description="Acidic residues" evidence="10">
    <location>
        <begin position="616"/>
        <end position="633"/>
    </location>
</feature>
<dbReference type="InterPro" id="IPR012725">
    <property type="entry name" value="Chaperone_DnaK"/>
</dbReference>
<dbReference type="Pfam" id="PF00012">
    <property type="entry name" value="HSP70"/>
    <property type="match status" value="1"/>
</dbReference>
<comment type="similarity">
    <text evidence="1 7 8">Belongs to the heat shock protein 70 family.</text>
</comment>
<feature type="modified residue" description="Phosphothreonine; by autocatalysis" evidence="7">
    <location>
        <position position="176"/>
    </location>
</feature>
<reference evidence="11" key="2">
    <citation type="submission" date="2020-09" db="EMBL/GenBank/DDBJ databases">
        <authorList>
            <person name="Sun Q."/>
            <person name="Zhou Y."/>
        </authorList>
    </citation>
    <scope>NUCLEOTIDE SEQUENCE</scope>
    <source>
        <strain evidence="11">CGMCC 1.10749</strain>
    </source>
</reference>
<dbReference type="SUPFAM" id="SSF100920">
    <property type="entry name" value="Heat shock protein 70kD (HSP70), peptide-binding domain"/>
    <property type="match status" value="1"/>
</dbReference>
<evidence type="ECO:0000256" key="9">
    <source>
        <dbReference type="SAM" id="Coils"/>
    </source>
</evidence>
<sequence length="633" mass="67875">MARAVGIDLGTTNSAVAVLEGGEPTIIANAEGGRTTPSVVAFSKGGEVLVGEIAKRQAVTNADRTLRSVKRHMGTDWTSADIDGKKYTAQEISARTLQKLKRDAESYLGEPVTDAVITVPAYFDDAERQATKEAGEIAGLNVLRIVNEPTAAALAYGLDKGKEDELILVFDLGGGTFDVSLLEVGKDPEDGFSTIQVRATSGDNQLGGDDWDDRVVKHLLTTVKNNTGVDLSKDKIAMQRLRDAAEQAKKELSSASSTTISMQYLSMSENGPIHLDETLTRAQFEQMTKDLLDRTKQPFQNVIKDAGIQLSDIDHVVLVGGSTRMPAVTELVKELTGGKEPNKGVNPDEVVALGAALQAGVLKGERKDVLLIDVTPLSLGIETKGGLFTKLIERNTAIPTKRSEVFSTAEDNQPSVLIQVFQGEREIAQQNKALGTFELSGIAPAPRGVPQVEVTFDIDANGIVHVTAKDRGTGKEQKITISGGSALSKEEIDRMVKDAEAHADEDKKRREETETRNMAESLVFSTEKFLSESGDKLTDEQRSPVDTALADLKEAIKPESTLSRDEIQAKIDHLNEESQKMGAAMYAAAAEQGESGDVPGGESSDGAEQAGAQANDDSDVVDAEVVEDDEEKK</sequence>
<reference evidence="11" key="1">
    <citation type="journal article" date="2014" name="Int. J. Syst. Evol. Microbiol.">
        <title>Complete genome sequence of Corynebacterium casei LMG S-19264T (=DSM 44701T), isolated from a smear-ripened cheese.</title>
        <authorList>
            <consortium name="US DOE Joint Genome Institute (JGI-PGF)"/>
            <person name="Walter F."/>
            <person name="Albersmeier A."/>
            <person name="Kalinowski J."/>
            <person name="Ruckert C."/>
        </authorList>
    </citation>
    <scope>NUCLEOTIDE SEQUENCE</scope>
    <source>
        <strain evidence="11">CGMCC 1.10749</strain>
    </source>
</reference>
<evidence type="ECO:0000256" key="6">
    <source>
        <dbReference type="ARBA" id="ARBA00023186"/>
    </source>
</evidence>
<dbReference type="InterPro" id="IPR029047">
    <property type="entry name" value="HSP70_peptide-bd_sf"/>
</dbReference>
<dbReference type="InterPro" id="IPR043129">
    <property type="entry name" value="ATPase_NBD"/>
</dbReference>
<protein>
    <recommendedName>
        <fullName evidence="7">Chaperone protein DnaK</fullName>
    </recommendedName>
    <alternativeName>
        <fullName evidence="7">HSP70</fullName>
    </alternativeName>
    <alternativeName>
        <fullName evidence="7">Heat shock 70 kDa protein</fullName>
    </alternativeName>
    <alternativeName>
        <fullName evidence="7">Heat shock protein 70</fullName>
    </alternativeName>
</protein>
<dbReference type="Gene3D" id="1.20.1270.10">
    <property type="match status" value="1"/>
</dbReference>
<keyword evidence="2 7" id="KW-0597">Phosphoprotein</keyword>
<dbReference type="CDD" id="cd10234">
    <property type="entry name" value="ASKHA_NBD_HSP70_DnaK-like"/>
    <property type="match status" value="1"/>
</dbReference>
<dbReference type="Gene3D" id="3.90.640.10">
    <property type="entry name" value="Actin, Chain A, domain 4"/>
    <property type="match status" value="1"/>
</dbReference>
<evidence type="ECO:0000313" key="11">
    <source>
        <dbReference type="EMBL" id="GGB79550.1"/>
    </source>
</evidence>